<keyword evidence="3" id="KW-1185">Reference proteome</keyword>
<sequence>MGKLGGNLCPNPYISTRRCIFGAPPRPLVNQPSSSPSASVQPLAPPPNDKVKKVSKDTSSSKKRKFEVVIPRSPLVLFGQGG</sequence>
<dbReference type="Proteomes" id="UP000237000">
    <property type="component" value="Unassembled WGS sequence"/>
</dbReference>
<name>A0A2P5DKI5_TREOI</name>
<reference evidence="3" key="1">
    <citation type="submission" date="2016-06" db="EMBL/GenBank/DDBJ databases">
        <title>Parallel loss of symbiosis genes in relatives of nitrogen-fixing non-legume Parasponia.</title>
        <authorList>
            <person name="Van Velzen R."/>
            <person name="Holmer R."/>
            <person name="Bu F."/>
            <person name="Rutten L."/>
            <person name="Van Zeijl A."/>
            <person name="Liu W."/>
            <person name="Santuari L."/>
            <person name="Cao Q."/>
            <person name="Sharma T."/>
            <person name="Shen D."/>
            <person name="Roswanjaya Y."/>
            <person name="Wardhani T."/>
            <person name="Kalhor M.S."/>
            <person name="Jansen J."/>
            <person name="Van den Hoogen J."/>
            <person name="Gungor B."/>
            <person name="Hartog M."/>
            <person name="Hontelez J."/>
            <person name="Verver J."/>
            <person name="Yang W.-C."/>
            <person name="Schijlen E."/>
            <person name="Repin R."/>
            <person name="Schilthuizen M."/>
            <person name="Schranz E."/>
            <person name="Heidstra R."/>
            <person name="Miyata K."/>
            <person name="Fedorova E."/>
            <person name="Kohlen W."/>
            <person name="Bisseling T."/>
            <person name="Smit S."/>
            <person name="Geurts R."/>
        </authorList>
    </citation>
    <scope>NUCLEOTIDE SEQUENCE [LARGE SCALE GENOMIC DNA]</scope>
    <source>
        <strain evidence="3">cv. RG33-2</strain>
    </source>
</reference>
<evidence type="ECO:0000313" key="3">
    <source>
        <dbReference type="Proteomes" id="UP000237000"/>
    </source>
</evidence>
<dbReference type="EMBL" id="JXTC01000264">
    <property type="protein sequence ID" value="PON73783.1"/>
    <property type="molecule type" value="Genomic_DNA"/>
</dbReference>
<dbReference type="InParanoid" id="A0A2P5DKI5"/>
<protein>
    <submittedName>
        <fullName evidence="2">Uncharacterized protein</fullName>
    </submittedName>
</protein>
<proteinExistence type="predicted"/>
<feature type="compositionally biased region" description="Basic and acidic residues" evidence="1">
    <location>
        <begin position="49"/>
        <end position="60"/>
    </location>
</feature>
<accession>A0A2P5DKI5</accession>
<comment type="caution">
    <text evidence="2">The sequence shown here is derived from an EMBL/GenBank/DDBJ whole genome shotgun (WGS) entry which is preliminary data.</text>
</comment>
<dbReference type="AlphaFoldDB" id="A0A2P5DKI5"/>
<gene>
    <name evidence="2" type="ORF">TorRG33x02_248350</name>
</gene>
<organism evidence="2 3">
    <name type="scientific">Trema orientale</name>
    <name type="common">Charcoal tree</name>
    <name type="synonym">Celtis orientalis</name>
    <dbReference type="NCBI Taxonomy" id="63057"/>
    <lineage>
        <taxon>Eukaryota</taxon>
        <taxon>Viridiplantae</taxon>
        <taxon>Streptophyta</taxon>
        <taxon>Embryophyta</taxon>
        <taxon>Tracheophyta</taxon>
        <taxon>Spermatophyta</taxon>
        <taxon>Magnoliopsida</taxon>
        <taxon>eudicotyledons</taxon>
        <taxon>Gunneridae</taxon>
        <taxon>Pentapetalae</taxon>
        <taxon>rosids</taxon>
        <taxon>fabids</taxon>
        <taxon>Rosales</taxon>
        <taxon>Cannabaceae</taxon>
        <taxon>Trema</taxon>
    </lineage>
</organism>
<feature type="region of interest" description="Disordered" evidence="1">
    <location>
        <begin position="24"/>
        <end position="66"/>
    </location>
</feature>
<evidence type="ECO:0000313" key="2">
    <source>
        <dbReference type="EMBL" id="PON73783.1"/>
    </source>
</evidence>
<feature type="compositionally biased region" description="Low complexity" evidence="1">
    <location>
        <begin position="28"/>
        <end position="42"/>
    </location>
</feature>
<evidence type="ECO:0000256" key="1">
    <source>
        <dbReference type="SAM" id="MobiDB-lite"/>
    </source>
</evidence>